<protein>
    <submittedName>
        <fullName evidence="4">Hydrogenase maturation protein HypF</fullName>
    </submittedName>
</protein>
<evidence type="ECO:0000313" key="5">
    <source>
        <dbReference type="Proteomes" id="UP000295510"/>
    </source>
</evidence>
<comment type="similarity">
    <text evidence="1">Belongs to the carbamoyltransferase HypF family.</text>
</comment>
<feature type="domain" description="HypF Kae1-like" evidence="2">
    <location>
        <begin position="14"/>
        <end position="116"/>
    </location>
</feature>
<reference evidence="4 5" key="1">
    <citation type="submission" date="2019-03" db="EMBL/GenBank/DDBJ databases">
        <title>Genomic Encyclopedia of Type Strains, Phase IV (KMG-IV): sequencing the most valuable type-strain genomes for metagenomic binning, comparative biology and taxonomic classification.</title>
        <authorList>
            <person name="Goeker M."/>
        </authorList>
    </citation>
    <scope>NUCLEOTIDE SEQUENCE [LARGE SCALE GENOMIC DNA]</scope>
    <source>
        <strain evidence="4 5">DSM 19605</strain>
    </source>
</reference>
<dbReference type="GO" id="GO:0008270">
    <property type="term" value="F:zinc ion binding"/>
    <property type="evidence" value="ECO:0007669"/>
    <property type="project" value="TreeGrafter"/>
</dbReference>
<dbReference type="InterPro" id="IPR051060">
    <property type="entry name" value="Carbamoyltrans_HypF-like"/>
</dbReference>
<keyword evidence="5" id="KW-1185">Reference proteome</keyword>
<evidence type="ECO:0000259" key="3">
    <source>
        <dbReference type="Pfam" id="PF22521"/>
    </source>
</evidence>
<dbReference type="RefSeq" id="WP_133598573.1">
    <property type="nucleotide sequence ID" value="NZ_SNYL01000014.1"/>
</dbReference>
<dbReference type="PANTHER" id="PTHR42959:SF1">
    <property type="entry name" value="CARBAMOYLTRANSFERASE HYPF"/>
    <property type="match status" value="1"/>
</dbReference>
<evidence type="ECO:0000259" key="2">
    <source>
        <dbReference type="Pfam" id="PF17788"/>
    </source>
</evidence>
<dbReference type="Pfam" id="PF22521">
    <property type="entry name" value="HypF_C_2"/>
    <property type="match status" value="1"/>
</dbReference>
<evidence type="ECO:0000313" key="4">
    <source>
        <dbReference type="EMBL" id="TDQ40940.1"/>
    </source>
</evidence>
<dbReference type="InterPro" id="IPR055128">
    <property type="entry name" value="HypF_C_2"/>
</dbReference>
<feature type="domain" description="Carbamoyltransferase Kae1-like" evidence="3">
    <location>
        <begin position="128"/>
        <end position="371"/>
    </location>
</feature>
<dbReference type="GO" id="GO:0051604">
    <property type="term" value="P:protein maturation"/>
    <property type="evidence" value="ECO:0007669"/>
    <property type="project" value="TreeGrafter"/>
</dbReference>
<dbReference type="EMBL" id="SNYL01000014">
    <property type="protein sequence ID" value="TDQ40940.1"/>
    <property type="molecule type" value="Genomic_DNA"/>
</dbReference>
<dbReference type="InterPro" id="IPR043129">
    <property type="entry name" value="ATPase_NBD"/>
</dbReference>
<dbReference type="PANTHER" id="PTHR42959">
    <property type="entry name" value="CARBAMOYLTRANSFERASE"/>
    <property type="match status" value="1"/>
</dbReference>
<dbReference type="Gene3D" id="3.30.420.40">
    <property type="match status" value="1"/>
</dbReference>
<dbReference type="Gene3D" id="3.30.420.360">
    <property type="match status" value="1"/>
</dbReference>
<proteinExistence type="inferred from homology"/>
<comment type="caution">
    <text evidence="4">The sequence shown here is derived from an EMBL/GenBank/DDBJ whole genome shotgun (WGS) entry which is preliminary data.</text>
</comment>
<evidence type="ECO:0000256" key="1">
    <source>
        <dbReference type="ARBA" id="ARBA00008097"/>
    </source>
</evidence>
<dbReference type="AlphaFoldDB" id="A0A4R6U3H2"/>
<gene>
    <name evidence="4" type="ORF">DFR43_11425</name>
</gene>
<dbReference type="InterPro" id="IPR041440">
    <property type="entry name" value="HypF_C"/>
</dbReference>
<dbReference type="Pfam" id="PF17788">
    <property type="entry name" value="HypF_C"/>
    <property type="match status" value="1"/>
</dbReference>
<sequence>MNEVWIDDLPLPAGPPVLALGAHFQAAVCVAGPRVARLSPPLVDLDSAQACDSLRAQALDGLRRLAGQAVAVQAIAHDAHPDFPSTALARQLAAERGVPAWAVQHHHAHLAAVWAEHAMPEPAPHLVGLALDGFGLGTDGQAWGGELLHLHGPRAHRLGHLSPLPLPGGDAASREPWRLAAAALHRLGRRDQALAHAVAHGPAGMAEPLLHLLDRGWRCPPSTSLGRLFDAAASLLGLCHRQTHPAAAAQALEAAALRHGPCPPLPGGWQRHRPANQPEQLDFGPLLAHLADATDPLAGAACFQATVAEGLALWLMGAAAQVGTGAVALGGGCLHNRLLRSALHDRLSRAGLRCLLPQRLPPGDAAIAYGQAVVARLVLAYH</sequence>
<accession>A0A4R6U3H2</accession>
<dbReference type="SUPFAM" id="SSF53067">
    <property type="entry name" value="Actin-like ATPase domain"/>
    <property type="match status" value="1"/>
</dbReference>
<organism evidence="4 5">
    <name type="scientific">Tepidicella xavieri</name>
    <dbReference type="NCBI Taxonomy" id="360241"/>
    <lineage>
        <taxon>Bacteria</taxon>
        <taxon>Pseudomonadati</taxon>
        <taxon>Pseudomonadota</taxon>
        <taxon>Betaproteobacteria</taxon>
        <taxon>Burkholderiales</taxon>
        <taxon>Tepidicella</taxon>
    </lineage>
</organism>
<dbReference type="OrthoDB" id="9808093at2"/>
<name>A0A4R6U3H2_9BURK</name>
<dbReference type="Proteomes" id="UP000295510">
    <property type="component" value="Unassembled WGS sequence"/>
</dbReference>
<dbReference type="GO" id="GO:0016743">
    <property type="term" value="F:carboxyl- or carbamoyltransferase activity"/>
    <property type="evidence" value="ECO:0007669"/>
    <property type="project" value="TreeGrafter"/>
</dbReference>